<dbReference type="GO" id="GO:0030246">
    <property type="term" value="F:carbohydrate binding"/>
    <property type="evidence" value="ECO:0007669"/>
    <property type="project" value="InterPro"/>
</dbReference>
<dbReference type="SUPFAM" id="SSF49344">
    <property type="entry name" value="CBD9-like"/>
    <property type="match status" value="1"/>
</dbReference>
<dbReference type="GO" id="GO:0016052">
    <property type="term" value="P:carbohydrate catabolic process"/>
    <property type="evidence" value="ECO:0007669"/>
    <property type="project" value="InterPro"/>
</dbReference>
<proteinExistence type="predicted"/>
<name>A0A6P1M9R4_9BACT</name>
<feature type="domain" description="Carbohydrate-binding" evidence="1">
    <location>
        <begin position="44"/>
        <end position="193"/>
    </location>
</feature>
<dbReference type="InterPro" id="IPR010502">
    <property type="entry name" value="Carb-bd_dom_fam9"/>
</dbReference>
<gene>
    <name evidence="2" type="ORF">GT409_14875</name>
</gene>
<reference evidence="2 3" key="1">
    <citation type="submission" date="2020-01" db="EMBL/GenBank/DDBJ databases">
        <title>Ponticoccus aerotolerans gen. nov., sp. nov., an anaerobic bacterium and proposal of Ponticoccusceae fam. nov., Ponticoccusles ord. nov. and Ponticoccuse classis nov. in the phylum Kiritimatiellaeota.</title>
        <authorList>
            <person name="Zhou L.Y."/>
            <person name="Du Z.J."/>
        </authorList>
    </citation>
    <scope>NUCLEOTIDE SEQUENCE [LARGE SCALE GENOMIC DNA]</scope>
    <source>
        <strain evidence="2 3">S-5007</strain>
    </source>
</reference>
<dbReference type="Gene3D" id="2.60.40.1190">
    <property type="match status" value="1"/>
</dbReference>
<accession>A0A6P1M9R4</accession>
<dbReference type="CDD" id="cd09620">
    <property type="entry name" value="CBM9_like_3"/>
    <property type="match status" value="1"/>
</dbReference>
<dbReference type="EMBL" id="CP047593">
    <property type="protein sequence ID" value="QHI70667.1"/>
    <property type="molecule type" value="Genomic_DNA"/>
</dbReference>
<dbReference type="Pfam" id="PF06452">
    <property type="entry name" value="CBM9_1"/>
    <property type="match status" value="1"/>
</dbReference>
<sequence>MKIKRLETFILIVGLVGFVCNVTSAESMVPGSYVCNKIYSSITIDGRVDEDVWRLADAITNFYIYSPKDAEDVSLTVVRILRDEETLYVSFECNDDDVWSSSSKGDASLWIGDCVELYIKPRTNNNTYFELVVAPNGTLYDARYASRGAGGQDRFSSWSSGARVATTIQGTDGNWKDNDQGYVAEMAVPLKVFAKDGASFCDEAWCFCATRFDYSKSFEQPLLLMSFPKSLHNGFHYYEGYNKLIFK</sequence>
<dbReference type="Proteomes" id="UP000464954">
    <property type="component" value="Chromosome"/>
</dbReference>
<organism evidence="2 3">
    <name type="scientific">Tichowtungia aerotolerans</name>
    <dbReference type="NCBI Taxonomy" id="2697043"/>
    <lineage>
        <taxon>Bacteria</taxon>
        <taxon>Pseudomonadati</taxon>
        <taxon>Kiritimatiellota</taxon>
        <taxon>Tichowtungiia</taxon>
        <taxon>Tichowtungiales</taxon>
        <taxon>Tichowtungiaceae</taxon>
        <taxon>Tichowtungia</taxon>
    </lineage>
</organism>
<evidence type="ECO:0000259" key="1">
    <source>
        <dbReference type="Pfam" id="PF06452"/>
    </source>
</evidence>
<evidence type="ECO:0000313" key="3">
    <source>
        <dbReference type="Proteomes" id="UP000464954"/>
    </source>
</evidence>
<protein>
    <recommendedName>
        <fullName evidence="1">Carbohydrate-binding domain-containing protein</fullName>
    </recommendedName>
</protein>
<evidence type="ECO:0000313" key="2">
    <source>
        <dbReference type="EMBL" id="QHI70667.1"/>
    </source>
</evidence>
<keyword evidence="3" id="KW-1185">Reference proteome</keyword>
<dbReference type="KEGG" id="taer:GT409_14875"/>
<dbReference type="GO" id="GO:0004553">
    <property type="term" value="F:hydrolase activity, hydrolyzing O-glycosyl compounds"/>
    <property type="evidence" value="ECO:0007669"/>
    <property type="project" value="InterPro"/>
</dbReference>
<dbReference type="RefSeq" id="WP_160629839.1">
    <property type="nucleotide sequence ID" value="NZ_CP047593.1"/>
</dbReference>
<dbReference type="AlphaFoldDB" id="A0A6P1M9R4"/>